<dbReference type="EMBL" id="CP012264">
    <property type="protein sequence ID" value="ALB62354.1"/>
    <property type="molecule type" value="Genomic_DNA"/>
</dbReference>
<organism evidence="2 3">
    <name type="scientific">Cronobacter condimenti 1330</name>
    <dbReference type="NCBI Taxonomy" id="1073999"/>
    <lineage>
        <taxon>Bacteria</taxon>
        <taxon>Pseudomonadati</taxon>
        <taxon>Pseudomonadota</taxon>
        <taxon>Gammaproteobacteria</taxon>
        <taxon>Enterobacterales</taxon>
        <taxon>Enterobacteriaceae</taxon>
        <taxon>Cronobacter</taxon>
    </lineage>
</organism>
<accession>A0ABM5VBJ2</accession>
<feature type="region of interest" description="Disordered" evidence="1">
    <location>
        <begin position="109"/>
        <end position="177"/>
    </location>
</feature>
<gene>
    <name evidence="2" type="ORF">AFK62_07485</name>
</gene>
<evidence type="ECO:0008006" key="4">
    <source>
        <dbReference type="Google" id="ProtNLM"/>
    </source>
</evidence>
<evidence type="ECO:0000313" key="3">
    <source>
        <dbReference type="Proteomes" id="UP000067320"/>
    </source>
</evidence>
<dbReference type="InterPro" id="IPR036388">
    <property type="entry name" value="WH-like_DNA-bd_sf"/>
</dbReference>
<reference evidence="3" key="1">
    <citation type="submission" date="2015-07" db="EMBL/GenBank/DDBJ databases">
        <authorList>
            <person name="Moine D."/>
            <person name="Kassam M."/>
        </authorList>
    </citation>
    <scope>NUCLEOTIDE SEQUENCE [LARGE SCALE GENOMIC DNA]</scope>
    <source>
        <strain evidence="3">LMG 26250</strain>
    </source>
</reference>
<dbReference type="Gene3D" id="1.10.10.10">
    <property type="entry name" value="Winged helix-like DNA-binding domain superfamily/Winged helix DNA-binding domain"/>
    <property type="match status" value="1"/>
</dbReference>
<proteinExistence type="predicted"/>
<reference evidence="2 3" key="3">
    <citation type="journal article" date="2016" name="Genome Announc.">
        <title>Fully Closed Genome Sequences of Five Type Strains of the Genus Cronobacter and One Cronobacter sakazakii Strain.</title>
        <authorList>
            <person name="Moine D."/>
            <person name="Kassam M."/>
            <person name="Baert L."/>
            <person name="Tang Y."/>
            <person name="Barretto C."/>
            <person name="Ngom Bru C."/>
            <person name="Klijn A."/>
            <person name="Descombes P."/>
        </authorList>
    </citation>
    <scope>NUCLEOTIDE SEQUENCE [LARGE SCALE GENOMIC DNA]</scope>
    <source>
        <strain evidence="2 3">LMG 26250</strain>
    </source>
</reference>
<name>A0ABM5VBJ2_9ENTR</name>
<reference evidence="3" key="2">
    <citation type="submission" date="2015-09" db="EMBL/GenBank/DDBJ databases">
        <title>Cronobacter genome sequencing and assembly.</title>
        <authorList>
            <person name="Descombes P."/>
            <person name="Baert L."/>
            <person name="Ngom-Bru C."/>
            <person name="Barretto C."/>
        </authorList>
    </citation>
    <scope>NUCLEOTIDE SEQUENCE [LARGE SCALE GENOMIC DNA]</scope>
    <source>
        <strain evidence="3">LMG 26250</strain>
    </source>
</reference>
<dbReference type="RefSeq" id="WP_032984032.1">
    <property type="nucleotide sequence ID" value="NZ_CAKW01000024.1"/>
</dbReference>
<evidence type="ECO:0000313" key="2">
    <source>
        <dbReference type="EMBL" id="ALB62354.1"/>
    </source>
</evidence>
<keyword evidence="3" id="KW-1185">Reference proteome</keyword>
<sequence>MTAAAVSKPFTAIPHDLADIEQISGKAFTMNMVYTYSLIKGYQDNGQTAYFSQDLLARRLGATDRTVRNLLRDMLEMGLINKTGQIGGKTCHYTVNPITPEMVGTPEAAKPEVTKPTAAPQPKETVENAGSNQPGIVKCGSESVHRSRPASPGASPVDHSGGAVRPAPVPVPVEQGAANDDLRNPVINFVAGSNVMMVNGLPVEYLEPEESAVDQFGDAF</sequence>
<evidence type="ECO:0000256" key="1">
    <source>
        <dbReference type="SAM" id="MobiDB-lite"/>
    </source>
</evidence>
<dbReference type="Proteomes" id="UP000067320">
    <property type="component" value="Chromosome"/>
</dbReference>
<protein>
    <recommendedName>
        <fullName evidence="4">Helix-turn-helix domain-containing protein</fullName>
    </recommendedName>
</protein>
<dbReference type="Pfam" id="PF13730">
    <property type="entry name" value="HTH_36"/>
    <property type="match status" value="1"/>
</dbReference>